<feature type="domain" description="Fibronectin type-II" evidence="8">
    <location>
        <begin position="22"/>
        <end position="70"/>
    </location>
</feature>
<dbReference type="RefSeq" id="XP_015271200.1">
    <property type="nucleotide sequence ID" value="XM_015415714.1"/>
</dbReference>
<dbReference type="SUPFAM" id="SSF57440">
    <property type="entry name" value="Kringle-like"/>
    <property type="match status" value="2"/>
</dbReference>
<sequence>MASIMGFLMYSWVLLPLLTANEVPRPCVLPFTYSHKAYSSCTADGIQNKRLWCATTGNYDRNREWKYCALTEYGGNSGGQPCVFPFAYKDQTFYSCTNKDAQIGRFWCATTGSYDKDKKWSYCADK</sequence>
<evidence type="ECO:0000256" key="6">
    <source>
        <dbReference type="PROSITE-ProRule" id="PRU00479"/>
    </source>
</evidence>
<evidence type="ECO:0000256" key="4">
    <source>
        <dbReference type="ARBA" id="ARBA00022737"/>
    </source>
</evidence>
<dbReference type="PANTHER" id="PTHR22918:SF1">
    <property type="entry name" value="FIBRONECTIN TYPE-II DOMAIN-CONTAINING PROTEIN"/>
    <property type="match status" value="1"/>
</dbReference>
<feature type="disulfide bond" evidence="6">
    <location>
        <begin position="82"/>
        <end position="108"/>
    </location>
</feature>
<evidence type="ECO:0000256" key="3">
    <source>
        <dbReference type="ARBA" id="ARBA00022525"/>
    </source>
</evidence>
<evidence type="ECO:0000259" key="8">
    <source>
        <dbReference type="PROSITE" id="PS51092"/>
    </source>
</evidence>
<evidence type="ECO:0000256" key="7">
    <source>
        <dbReference type="SAM" id="SignalP"/>
    </source>
</evidence>
<proteinExistence type="inferred from homology"/>
<feature type="domain" description="Fibronectin type-II" evidence="8">
    <location>
        <begin position="77"/>
        <end position="125"/>
    </location>
</feature>
<feature type="signal peptide" evidence="7">
    <location>
        <begin position="1"/>
        <end position="20"/>
    </location>
</feature>
<feature type="chain" id="PRO_5047517115" evidence="7">
    <location>
        <begin position="21"/>
        <end position="126"/>
    </location>
</feature>
<dbReference type="Proteomes" id="UP000694871">
    <property type="component" value="Unplaced"/>
</dbReference>
<evidence type="ECO:0000256" key="2">
    <source>
        <dbReference type="ARBA" id="ARBA00010011"/>
    </source>
</evidence>
<keyword evidence="7" id="KW-0732">Signal</keyword>
<dbReference type="InterPro" id="IPR051666">
    <property type="entry name" value="SP_Capacitation_Regulator"/>
</dbReference>
<feature type="disulfide bond" evidence="6">
    <location>
        <begin position="27"/>
        <end position="53"/>
    </location>
</feature>
<dbReference type="PRINTS" id="PR00013">
    <property type="entry name" value="FNTYPEII"/>
</dbReference>
<feature type="disulfide bond" evidence="6">
    <location>
        <begin position="96"/>
        <end position="123"/>
    </location>
</feature>
<organism evidence="9 10">
    <name type="scientific">Gekko japonicus</name>
    <name type="common">Schlegel's Japanese gecko</name>
    <dbReference type="NCBI Taxonomy" id="146911"/>
    <lineage>
        <taxon>Eukaryota</taxon>
        <taxon>Metazoa</taxon>
        <taxon>Chordata</taxon>
        <taxon>Craniata</taxon>
        <taxon>Vertebrata</taxon>
        <taxon>Euteleostomi</taxon>
        <taxon>Lepidosauria</taxon>
        <taxon>Squamata</taxon>
        <taxon>Bifurcata</taxon>
        <taxon>Gekkota</taxon>
        <taxon>Gekkonidae</taxon>
        <taxon>Gekkoninae</taxon>
        <taxon>Gekko</taxon>
    </lineage>
</organism>
<gene>
    <name evidence="10" type="primary">LOC107114269</name>
</gene>
<dbReference type="CDD" id="cd00062">
    <property type="entry name" value="FN2"/>
    <property type="match status" value="2"/>
</dbReference>
<evidence type="ECO:0000313" key="10">
    <source>
        <dbReference type="RefSeq" id="XP_015271200.1"/>
    </source>
</evidence>
<evidence type="ECO:0000256" key="1">
    <source>
        <dbReference type="ARBA" id="ARBA00004613"/>
    </source>
</evidence>
<reference evidence="10" key="1">
    <citation type="submission" date="2025-08" db="UniProtKB">
        <authorList>
            <consortium name="RefSeq"/>
        </authorList>
    </citation>
    <scope>IDENTIFICATION</scope>
</reference>
<dbReference type="InterPro" id="IPR013806">
    <property type="entry name" value="Kringle-like"/>
</dbReference>
<evidence type="ECO:0000313" key="9">
    <source>
        <dbReference type="Proteomes" id="UP000694871"/>
    </source>
</evidence>
<dbReference type="Gene3D" id="2.10.10.10">
    <property type="entry name" value="Fibronectin, type II, collagen-binding"/>
    <property type="match status" value="2"/>
</dbReference>
<keyword evidence="5 6" id="KW-1015">Disulfide bond</keyword>
<keyword evidence="4" id="KW-0677">Repeat</keyword>
<dbReference type="PANTHER" id="PTHR22918">
    <property type="entry name" value="SEMINAL PLASMA PROTEIN"/>
    <property type="match status" value="1"/>
</dbReference>
<accession>A0ABM1KBW3</accession>
<evidence type="ECO:0000256" key="5">
    <source>
        <dbReference type="ARBA" id="ARBA00023157"/>
    </source>
</evidence>
<dbReference type="PROSITE" id="PS51092">
    <property type="entry name" value="FN2_2"/>
    <property type="match status" value="2"/>
</dbReference>
<keyword evidence="3" id="KW-0964">Secreted</keyword>
<keyword evidence="9" id="KW-1185">Reference proteome</keyword>
<comment type="similarity">
    <text evidence="2">Belongs to the seminal plasma protein family.</text>
</comment>
<dbReference type="InterPro" id="IPR036943">
    <property type="entry name" value="FN_type2_sf"/>
</dbReference>
<feature type="disulfide bond" evidence="6">
    <location>
        <begin position="41"/>
        <end position="68"/>
    </location>
</feature>
<dbReference type="PROSITE" id="PS00023">
    <property type="entry name" value="FN2_1"/>
    <property type="match status" value="1"/>
</dbReference>
<dbReference type="SMART" id="SM00059">
    <property type="entry name" value="FN2"/>
    <property type="match status" value="2"/>
</dbReference>
<feature type="non-terminal residue" evidence="10">
    <location>
        <position position="126"/>
    </location>
</feature>
<dbReference type="GeneID" id="107114269"/>
<dbReference type="InterPro" id="IPR000562">
    <property type="entry name" value="FN_type2_dom"/>
</dbReference>
<protein>
    <submittedName>
        <fullName evidence="10">Epididymal sperm-binding protein 1-like</fullName>
    </submittedName>
</protein>
<name>A0ABM1KBW3_GEKJA</name>
<dbReference type="Pfam" id="PF00040">
    <property type="entry name" value="fn2"/>
    <property type="match status" value="2"/>
</dbReference>
<comment type="subcellular location">
    <subcellularLocation>
        <location evidence="1">Secreted</location>
    </subcellularLocation>
</comment>